<proteinExistence type="predicted"/>
<reference evidence="1" key="1">
    <citation type="submission" date="2021-05" db="EMBL/GenBank/DDBJ databases">
        <authorList>
            <person name="Scholz U."/>
            <person name="Mascher M."/>
            <person name="Fiebig A."/>
        </authorList>
    </citation>
    <scope>NUCLEOTIDE SEQUENCE [LARGE SCALE GENOMIC DNA]</scope>
</reference>
<evidence type="ECO:0000313" key="2">
    <source>
        <dbReference type="Proteomes" id="UP001732700"/>
    </source>
</evidence>
<keyword evidence="2" id="KW-1185">Reference proteome</keyword>
<evidence type="ECO:0000313" key="1">
    <source>
        <dbReference type="EnsemblPlants" id="AVESA.00010b.r2.5CG0926750.1.CDS"/>
    </source>
</evidence>
<dbReference type="EnsemblPlants" id="AVESA.00010b.r2.5CG0926750.1">
    <property type="protein sequence ID" value="AVESA.00010b.r2.5CG0926750.1.CDS"/>
    <property type="gene ID" value="AVESA.00010b.r2.5CG0926750"/>
</dbReference>
<reference evidence="1" key="2">
    <citation type="submission" date="2025-09" db="UniProtKB">
        <authorList>
            <consortium name="EnsemblPlants"/>
        </authorList>
    </citation>
    <scope>IDENTIFICATION</scope>
</reference>
<organism evidence="1 2">
    <name type="scientific">Avena sativa</name>
    <name type="common">Oat</name>
    <dbReference type="NCBI Taxonomy" id="4498"/>
    <lineage>
        <taxon>Eukaryota</taxon>
        <taxon>Viridiplantae</taxon>
        <taxon>Streptophyta</taxon>
        <taxon>Embryophyta</taxon>
        <taxon>Tracheophyta</taxon>
        <taxon>Spermatophyta</taxon>
        <taxon>Magnoliopsida</taxon>
        <taxon>Liliopsida</taxon>
        <taxon>Poales</taxon>
        <taxon>Poaceae</taxon>
        <taxon>BOP clade</taxon>
        <taxon>Pooideae</taxon>
        <taxon>Poodae</taxon>
        <taxon>Poeae</taxon>
        <taxon>Poeae Chloroplast Group 1 (Aveneae type)</taxon>
        <taxon>Aveninae</taxon>
        <taxon>Avena</taxon>
    </lineage>
</organism>
<name>A0ACD5Y1R9_AVESA</name>
<dbReference type="Proteomes" id="UP001732700">
    <property type="component" value="Chromosome 5C"/>
</dbReference>
<accession>A0ACD5Y1R9</accession>
<protein>
    <submittedName>
        <fullName evidence="1">Uncharacterized protein</fullName>
    </submittedName>
</protein>
<sequence>MYRVGTLCRVLLDHLTAEKIGAVFPHFLHTAKDADRQWLPHPSIIPSHKITRVASLANVTMARELVLTTTAALAALVLLLLAAAPAPAIALDFSKKDLASEESLWALYERWRAQHTVSRNLGEKARRFNVFKANVRIIHEFNLGDEPYKLRLNRFGDMTADEFSRAYASSRIAHHRTFRGDQRSDGFIHDSAAASSSLPSSVDWRAKGAVTGVKDQGQCGSCWAFSTVASVEGINAIRTGGLISLSEQQLVDCDTSDSGCNGGLMDNAFQYIASNGGIASGEAYPYTAQQASTCNTAPPDVVTIDGHHDVPANNEAALQKAAAAQPVSVAIDASGSQFQFYSVGVFAGKCGTGLDHGVAVVGYGVTVDGTKYWIVKNSWGAGWGENGYIRMKRNVKAKQGLCGIAMAASYPVKTSPNPNKQGVLLRDEL</sequence>